<name>A0AAN6G8D5_9BASI</name>
<keyword evidence="3" id="KW-1185">Reference proteome</keyword>
<accession>A0AAN6G8D5</accession>
<evidence type="ECO:0000256" key="1">
    <source>
        <dbReference type="SAM" id="MobiDB-lite"/>
    </source>
</evidence>
<dbReference type="AlphaFoldDB" id="A0AAN6G8D5"/>
<protein>
    <submittedName>
        <fullName evidence="2">Uncharacterized protein</fullName>
    </submittedName>
</protein>
<reference evidence="2" key="1">
    <citation type="journal article" date="2023" name="PhytoFront">
        <title>Draft Genome Resources of Seven Strains of Tilletia horrida, Causal Agent of Kernel Smut of Rice.</title>
        <authorList>
            <person name="Khanal S."/>
            <person name="Antony Babu S."/>
            <person name="Zhou X.G."/>
        </authorList>
    </citation>
    <scope>NUCLEOTIDE SEQUENCE</scope>
    <source>
        <strain evidence="2">TX3</strain>
    </source>
</reference>
<sequence>MSFLTLSRSGLASPTSARFFLPASPTASTTFSHQQRALAATSDAIHPSRLSAVDPDARADNRTTPSSGRQAGLLARFFAGPTSSARRRILRLAEVDPEPHTIAVYLSNDLLPRLYPHIESARQTLTRWAAHFPTLTSLALCTTVLGPSGTRTPAQIAQTAVLFALPTHLRNVHQSRKDRVRSAASDWFKAAEASMQAIFLPLALQRSPALLASLARTLFVSVPSAILDTVGRGLVGLGIHAVKSRYGSRGPGGARWAQALPVILAGGLFVGGNVLWDWVRSSSPDGSADRAENEQDAEDTACIGDAQPEAHSGLEVITNSSTSSLDSSDAGLVEVPTFSVPASPASSATVTPYVPVDSALLDEREHVSPSRRAGRRRRAARAASSTPMSDSGNLTPLARQHILGFWIDLQLARP</sequence>
<proteinExistence type="predicted"/>
<evidence type="ECO:0000313" key="3">
    <source>
        <dbReference type="Proteomes" id="UP001176521"/>
    </source>
</evidence>
<dbReference type="EMBL" id="JAPDMQ010000349">
    <property type="protein sequence ID" value="KAK0526560.1"/>
    <property type="molecule type" value="Genomic_DNA"/>
</dbReference>
<feature type="compositionally biased region" description="Polar residues" evidence="1">
    <location>
        <begin position="384"/>
        <end position="394"/>
    </location>
</feature>
<feature type="region of interest" description="Disordered" evidence="1">
    <location>
        <begin position="49"/>
        <end position="68"/>
    </location>
</feature>
<feature type="region of interest" description="Disordered" evidence="1">
    <location>
        <begin position="364"/>
        <end position="394"/>
    </location>
</feature>
<gene>
    <name evidence="2" type="ORF">OC842_005150</name>
</gene>
<evidence type="ECO:0000313" key="2">
    <source>
        <dbReference type="EMBL" id="KAK0526560.1"/>
    </source>
</evidence>
<comment type="caution">
    <text evidence="2">The sequence shown here is derived from an EMBL/GenBank/DDBJ whole genome shotgun (WGS) entry which is preliminary data.</text>
</comment>
<organism evidence="2 3">
    <name type="scientific">Tilletia horrida</name>
    <dbReference type="NCBI Taxonomy" id="155126"/>
    <lineage>
        <taxon>Eukaryota</taxon>
        <taxon>Fungi</taxon>
        <taxon>Dikarya</taxon>
        <taxon>Basidiomycota</taxon>
        <taxon>Ustilaginomycotina</taxon>
        <taxon>Exobasidiomycetes</taxon>
        <taxon>Tilletiales</taxon>
        <taxon>Tilletiaceae</taxon>
        <taxon>Tilletia</taxon>
    </lineage>
</organism>
<dbReference type="Proteomes" id="UP001176521">
    <property type="component" value="Unassembled WGS sequence"/>
</dbReference>